<sequence length="355" mass="39289">MLTRHQASLDDRKKFTALVKDLFPDQAKNVNLLLMAYNMGIAQDIQSASHINNTFAFRYVKQLMDDFGMSRVNADWIVSIWCSCYGGRVLGKACDISIQKQGNGPAIQGEQSSSGRSYGDLFTYEKSRRGKGLAVTGFRGDKNKTIIFQNRSGNMPVVEIADDSFSNSPTEEAILTEGIAYIGRNAFSGCNKLHQVVLPISIEEIEDSAFENCSSLKSISLPMALKTIGDATLKGTGLRTIEIPKSVFWLGDGLVADCQSMEHVTIPENIGRIPDRMFEGCTSLKKVELHEKLGAIGERAFFGCSSLDFIVIPDSVKQIGQDAFTNTDKQFIIQCSFGSYAEEYARKNKFKYQLV</sequence>
<evidence type="ECO:0000313" key="1">
    <source>
        <dbReference type="EMBL" id="MTD61365.1"/>
    </source>
</evidence>
<dbReference type="PANTHER" id="PTHR45661:SF3">
    <property type="entry name" value="IG-LIKE DOMAIN-CONTAINING PROTEIN"/>
    <property type="match status" value="1"/>
</dbReference>
<dbReference type="Proteomes" id="UP000437824">
    <property type="component" value="Unassembled WGS sequence"/>
</dbReference>
<name>A0A844GNK0_9FIRM</name>
<dbReference type="RefSeq" id="WP_154780322.1">
    <property type="nucleotide sequence ID" value="NZ_WMBC01000006.1"/>
</dbReference>
<evidence type="ECO:0000313" key="2">
    <source>
        <dbReference type="Proteomes" id="UP000437824"/>
    </source>
</evidence>
<comment type="caution">
    <text evidence="1">The sequence shown here is derived from an EMBL/GenBank/DDBJ whole genome shotgun (WGS) entry which is preliminary data.</text>
</comment>
<dbReference type="InterPro" id="IPR053139">
    <property type="entry name" value="Surface_bspA-like"/>
</dbReference>
<dbReference type="InterPro" id="IPR032675">
    <property type="entry name" value="LRR_dom_sf"/>
</dbReference>
<dbReference type="PANTHER" id="PTHR45661">
    <property type="entry name" value="SURFACE ANTIGEN"/>
    <property type="match status" value="1"/>
</dbReference>
<dbReference type="AlphaFoldDB" id="A0A844GNK0"/>
<dbReference type="Pfam" id="PF13306">
    <property type="entry name" value="LRR_5"/>
    <property type="match status" value="1"/>
</dbReference>
<proteinExistence type="predicted"/>
<accession>A0A844GNK0</accession>
<protein>
    <submittedName>
        <fullName evidence="1">Leucine-rich repeat protein</fullName>
    </submittedName>
</protein>
<dbReference type="InterPro" id="IPR026906">
    <property type="entry name" value="LRR_5"/>
</dbReference>
<gene>
    <name evidence="1" type="ORF">GKZ57_08805</name>
</gene>
<dbReference type="Gene3D" id="3.80.10.10">
    <property type="entry name" value="Ribonuclease Inhibitor"/>
    <property type="match status" value="1"/>
</dbReference>
<dbReference type="EMBL" id="WMBC01000006">
    <property type="protein sequence ID" value="MTD61365.1"/>
    <property type="molecule type" value="Genomic_DNA"/>
</dbReference>
<reference evidence="1 2" key="1">
    <citation type="submission" date="2019-11" db="EMBL/GenBank/DDBJ databases">
        <title>Draft genome sequence of Blautia luti DSM 14534T, isolated from human stool.</title>
        <authorList>
            <person name="Ortiz R."/>
            <person name="Melis-Arcos F."/>
            <person name="Covarrubias P."/>
            <person name="Cardenas J.P."/>
            <person name="Perez-Donoso J."/>
            <person name="Almonacid D."/>
        </authorList>
    </citation>
    <scope>NUCLEOTIDE SEQUENCE [LARGE SCALE GENOMIC DNA]</scope>
    <source>
        <strain evidence="1 2">DSM 14534</strain>
    </source>
</reference>
<organism evidence="1 2">
    <name type="scientific">Blautia luti DSM 14534 = JCM 17040</name>
    <dbReference type="NCBI Taxonomy" id="649762"/>
    <lineage>
        <taxon>Bacteria</taxon>
        <taxon>Bacillati</taxon>
        <taxon>Bacillota</taxon>
        <taxon>Clostridia</taxon>
        <taxon>Lachnospirales</taxon>
        <taxon>Lachnospiraceae</taxon>
        <taxon>Blautia</taxon>
    </lineage>
</organism>
<dbReference type="SUPFAM" id="SSF52058">
    <property type="entry name" value="L domain-like"/>
    <property type="match status" value="1"/>
</dbReference>